<dbReference type="GO" id="GO:0052621">
    <property type="term" value="F:diguanylate cyclase activity"/>
    <property type="evidence" value="ECO:0007669"/>
    <property type="project" value="UniProtKB-EC"/>
</dbReference>
<dbReference type="InterPro" id="IPR029787">
    <property type="entry name" value="Nucleotide_cyclase"/>
</dbReference>
<keyword evidence="2" id="KW-0548">Nucleotidyltransferase</keyword>
<evidence type="ECO:0000259" key="1">
    <source>
        <dbReference type="PROSITE" id="PS50887"/>
    </source>
</evidence>
<dbReference type="SMART" id="SM00267">
    <property type="entry name" value="GGDEF"/>
    <property type="match status" value="1"/>
</dbReference>
<organism evidence="2 3">
    <name type="scientific">Paractinoplanes globisporus</name>
    <dbReference type="NCBI Taxonomy" id="113565"/>
    <lineage>
        <taxon>Bacteria</taxon>
        <taxon>Bacillati</taxon>
        <taxon>Actinomycetota</taxon>
        <taxon>Actinomycetes</taxon>
        <taxon>Micromonosporales</taxon>
        <taxon>Micromonosporaceae</taxon>
        <taxon>Paractinoplanes</taxon>
    </lineage>
</organism>
<accession>A0ABW6W7S8</accession>
<dbReference type="Gene3D" id="3.30.70.270">
    <property type="match status" value="1"/>
</dbReference>
<feature type="domain" description="GGDEF" evidence="1">
    <location>
        <begin position="388"/>
        <end position="522"/>
    </location>
</feature>
<sequence length="522" mass="57767">MTTIDAPADRTALAEVIAELESRSVSQFRTIQEPAVMAELRAVELGDAELAHRAMLLQCSVLLREGRSAEGGYRARRVLDWAVLHDTPNLLARAHREMAIFHRQIGDLADALRHAVQCVANLADDAAPVLRARHLVSLAVALDENGSADEAHRRFGEALDLATAIGEFELVLYILNNVAYIAYENDDEAGARALVARMRETLSHCGRAFTANELDTVARVEMMSRRYGVVEELLGPVLHEESAVRGDEGDALAECLLTLAEARRLDSRYPASQVALDAAFRMCEERGLETLRMRAHEEKAALLADTGRYREAYEEYRTFHAVFASLRSIQREARAHALNTVFEATEARKDNERFREMAYRDALTGLYNRRYLNEKLPAILGSARVDRRPVSLAIVDLDHFKRINDTLSHSTGDAVLKQVSELLAEAATEDASIAARLGGEEFVLILPGVGADEAVRRCERLRRRLQSYAWRPLTGDLAVTASIGVTTSPRGDDTMPGLLARADENLYAAKHGGRNQVVAGDY</sequence>
<comment type="caution">
    <text evidence="2">The sequence shown here is derived from an EMBL/GenBank/DDBJ whole genome shotgun (WGS) entry which is preliminary data.</text>
</comment>
<dbReference type="SUPFAM" id="SSF55073">
    <property type="entry name" value="Nucleotide cyclase"/>
    <property type="match status" value="1"/>
</dbReference>
<dbReference type="Gene3D" id="1.25.40.10">
    <property type="entry name" value="Tetratricopeptide repeat domain"/>
    <property type="match status" value="1"/>
</dbReference>
<dbReference type="EC" id="2.7.7.65" evidence="2"/>
<keyword evidence="3" id="KW-1185">Reference proteome</keyword>
<dbReference type="SUPFAM" id="SSF48452">
    <property type="entry name" value="TPR-like"/>
    <property type="match status" value="2"/>
</dbReference>
<evidence type="ECO:0000313" key="3">
    <source>
        <dbReference type="Proteomes" id="UP001602245"/>
    </source>
</evidence>
<dbReference type="Pfam" id="PF00990">
    <property type="entry name" value="GGDEF"/>
    <property type="match status" value="1"/>
</dbReference>
<protein>
    <submittedName>
        <fullName evidence="2">Diguanylate cyclase</fullName>
        <ecNumber evidence="2">2.7.7.65</ecNumber>
    </submittedName>
</protein>
<dbReference type="InterPro" id="IPR050469">
    <property type="entry name" value="Diguanylate_Cyclase"/>
</dbReference>
<dbReference type="InterPro" id="IPR000160">
    <property type="entry name" value="GGDEF_dom"/>
</dbReference>
<dbReference type="CDD" id="cd01949">
    <property type="entry name" value="GGDEF"/>
    <property type="match status" value="1"/>
</dbReference>
<dbReference type="PANTHER" id="PTHR45138">
    <property type="entry name" value="REGULATORY COMPONENTS OF SENSORY TRANSDUCTION SYSTEM"/>
    <property type="match status" value="1"/>
</dbReference>
<reference evidence="2 3" key="1">
    <citation type="submission" date="2024-10" db="EMBL/GenBank/DDBJ databases">
        <title>The Natural Products Discovery Center: Release of the First 8490 Sequenced Strains for Exploring Actinobacteria Biosynthetic Diversity.</title>
        <authorList>
            <person name="Kalkreuter E."/>
            <person name="Kautsar S.A."/>
            <person name="Yang D."/>
            <person name="Bader C.D."/>
            <person name="Teijaro C.N."/>
            <person name="Fluegel L."/>
            <person name="Davis C.M."/>
            <person name="Simpson J.R."/>
            <person name="Lauterbach L."/>
            <person name="Steele A.D."/>
            <person name="Gui C."/>
            <person name="Meng S."/>
            <person name="Li G."/>
            <person name="Viehrig K."/>
            <person name="Ye F."/>
            <person name="Su P."/>
            <person name="Kiefer A.F."/>
            <person name="Nichols A."/>
            <person name="Cepeda A.J."/>
            <person name="Yan W."/>
            <person name="Fan B."/>
            <person name="Jiang Y."/>
            <person name="Adhikari A."/>
            <person name="Zheng C.-J."/>
            <person name="Schuster L."/>
            <person name="Cowan T.M."/>
            <person name="Smanski M.J."/>
            <person name="Chevrette M.G."/>
            <person name="De Carvalho L.P.S."/>
            <person name="Shen B."/>
        </authorList>
    </citation>
    <scope>NUCLEOTIDE SEQUENCE [LARGE SCALE GENOMIC DNA]</scope>
    <source>
        <strain evidence="2 3">NPDC000087</strain>
    </source>
</reference>
<gene>
    <name evidence="2" type="ORF">ACFY35_07945</name>
</gene>
<dbReference type="EMBL" id="JBIAZU010000001">
    <property type="protein sequence ID" value="MFF5289354.1"/>
    <property type="molecule type" value="Genomic_DNA"/>
</dbReference>
<keyword evidence="2" id="KW-0808">Transferase</keyword>
<dbReference type="InterPro" id="IPR043128">
    <property type="entry name" value="Rev_trsase/Diguanyl_cyclase"/>
</dbReference>
<evidence type="ECO:0000313" key="2">
    <source>
        <dbReference type="EMBL" id="MFF5289354.1"/>
    </source>
</evidence>
<proteinExistence type="predicted"/>
<dbReference type="PANTHER" id="PTHR45138:SF9">
    <property type="entry name" value="DIGUANYLATE CYCLASE DGCM-RELATED"/>
    <property type="match status" value="1"/>
</dbReference>
<dbReference type="PROSITE" id="PS50887">
    <property type="entry name" value="GGDEF"/>
    <property type="match status" value="1"/>
</dbReference>
<name>A0ABW6W7S8_9ACTN</name>
<dbReference type="InterPro" id="IPR011990">
    <property type="entry name" value="TPR-like_helical_dom_sf"/>
</dbReference>
<dbReference type="NCBIfam" id="TIGR00254">
    <property type="entry name" value="GGDEF"/>
    <property type="match status" value="1"/>
</dbReference>
<dbReference type="RefSeq" id="WP_020509692.1">
    <property type="nucleotide sequence ID" value="NZ_JBIAZU010000001.1"/>
</dbReference>
<dbReference type="Proteomes" id="UP001602245">
    <property type="component" value="Unassembled WGS sequence"/>
</dbReference>